<dbReference type="STRING" id="1858805.M5FY61"/>
<sequence>MHHPYPEVLVEIQEVLETVLGMQFNHVMLNRYEDGGVSIGRHSDTLENKVIASISLGAERQFIFRPREKSAAEPIKLRPADGSLLVMQGDTQVNWKHEIPREPSIKRGRISLTFRQIYA</sequence>
<accession>M5FY61</accession>
<dbReference type="Gene3D" id="2.60.120.590">
    <property type="entry name" value="Alpha-ketoglutarate-dependent dioxygenase AlkB-like"/>
    <property type="match status" value="1"/>
</dbReference>
<dbReference type="Pfam" id="PF13532">
    <property type="entry name" value="2OG-FeII_Oxy_2"/>
    <property type="match status" value="1"/>
</dbReference>
<protein>
    <recommendedName>
        <fullName evidence="1">Fe2OG dioxygenase domain-containing protein</fullName>
    </recommendedName>
</protein>
<reference evidence="2 3" key="1">
    <citation type="journal article" date="2012" name="Science">
        <title>The Paleozoic origin of enzymatic lignin decomposition reconstructed from 31 fungal genomes.</title>
        <authorList>
            <person name="Floudas D."/>
            <person name="Binder M."/>
            <person name="Riley R."/>
            <person name="Barry K."/>
            <person name="Blanchette R.A."/>
            <person name="Henrissat B."/>
            <person name="Martinez A.T."/>
            <person name="Otillar R."/>
            <person name="Spatafora J.W."/>
            <person name="Yadav J.S."/>
            <person name="Aerts A."/>
            <person name="Benoit I."/>
            <person name="Boyd A."/>
            <person name="Carlson A."/>
            <person name="Copeland A."/>
            <person name="Coutinho P.M."/>
            <person name="de Vries R.P."/>
            <person name="Ferreira P."/>
            <person name="Findley K."/>
            <person name="Foster B."/>
            <person name="Gaskell J."/>
            <person name="Glotzer D."/>
            <person name="Gorecki P."/>
            <person name="Heitman J."/>
            <person name="Hesse C."/>
            <person name="Hori C."/>
            <person name="Igarashi K."/>
            <person name="Jurgens J.A."/>
            <person name="Kallen N."/>
            <person name="Kersten P."/>
            <person name="Kohler A."/>
            <person name="Kuees U."/>
            <person name="Kumar T.K.A."/>
            <person name="Kuo A."/>
            <person name="LaButti K."/>
            <person name="Larrondo L.F."/>
            <person name="Lindquist E."/>
            <person name="Ling A."/>
            <person name="Lombard V."/>
            <person name="Lucas S."/>
            <person name="Lundell T."/>
            <person name="Martin R."/>
            <person name="McLaughlin D.J."/>
            <person name="Morgenstern I."/>
            <person name="Morin E."/>
            <person name="Murat C."/>
            <person name="Nagy L.G."/>
            <person name="Nolan M."/>
            <person name="Ohm R.A."/>
            <person name="Patyshakuliyeva A."/>
            <person name="Rokas A."/>
            <person name="Ruiz-Duenas F.J."/>
            <person name="Sabat G."/>
            <person name="Salamov A."/>
            <person name="Samejima M."/>
            <person name="Schmutz J."/>
            <person name="Slot J.C."/>
            <person name="St John F."/>
            <person name="Stenlid J."/>
            <person name="Sun H."/>
            <person name="Sun S."/>
            <person name="Syed K."/>
            <person name="Tsang A."/>
            <person name="Wiebenga A."/>
            <person name="Young D."/>
            <person name="Pisabarro A."/>
            <person name="Eastwood D.C."/>
            <person name="Martin F."/>
            <person name="Cullen D."/>
            <person name="Grigoriev I.V."/>
            <person name="Hibbett D.S."/>
        </authorList>
    </citation>
    <scope>NUCLEOTIDE SEQUENCE [LARGE SCALE GENOMIC DNA]</scope>
    <source>
        <strain evidence="2 3">DJM-731 SS1</strain>
    </source>
</reference>
<dbReference type="Proteomes" id="UP000030653">
    <property type="component" value="Unassembled WGS sequence"/>
</dbReference>
<gene>
    <name evidence="2" type="ORF">DACRYDRAFT_22596</name>
</gene>
<dbReference type="GO" id="GO:0006307">
    <property type="term" value="P:DNA alkylation repair"/>
    <property type="evidence" value="ECO:0007669"/>
    <property type="project" value="InterPro"/>
</dbReference>
<dbReference type="AlphaFoldDB" id="M5FY61"/>
<dbReference type="PANTHER" id="PTHR31212">
    <property type="entry name" value="ALPHA-KETOGLUTARATE-DEPENDENT DIOXYGENASE ALKB HOMOLOG 3"/>
    <property type="match status" value="1"/>
</dbReference>
<feature type="domain" description="Fe2OG dioxygenase" evidence="1">
    <location>
        <begin position="23"/>
        <end position="118"/>
    </location>
</feature>
<dbReference type="EMBL" id="JH795864">
    <property type="protein sequence ID" value="EJU01474.1"/>
    <property type="molecule type" value="Genomic_DNA"/>
</dbReference>
<keyword evidence="3" id="KW-1185">Reference proteome</keyword>
<evidence type="ECO:0000259" key="1">
    <source>
        <dbReference type="PROSITE" id="PS51471"/>
    </source>
</evidence>
<dbReference type="InterPro" id="IPR005123">
    <property type="entry name" value="Oxoglu/Fe-dep_dioxygenase_dom"/>
</dbReference>
<dbReference type="InterPro" id="IPR027450">
    <property type="entry name" value="AlkB-like"/>
</dbReference>
<evidence type="ECO:0000313" key="3">
    <source>
        <dbReference type="Proteomes" id="UP000030653"/>
    </source>
</evidence>
<proteinExistence type="predicted"/>
<dbReference type="HOGENOM" id="CLU_048788_5_1_1"/>
<dbReference type="PROSITE" id="PS51471">
    <property type="entry name" value="FE2OG_OXY"/>
    <property type="match status" value="1"/>
</dbReference>
<name>M5FY61_DACPD</name>
<dbReference type="GeneID" id="63687937"/>
<dbReference type="SUPFAM" id="SSF51197">
    <property type="entry name" value="Clavaminate synthase-like"/>
    <property type="match status" value="1"/>
</dbReference>
<dbReference type="InterPro" id="IPR037151">
    <property type="entry name" value="AlkB-like_sf"/>
</dbReference>
<dbReference type="PANTHER" id="PTHR31212:SF4">
    <property type="entry name" value="ALPHA-KETOGLUTARATE-DEPENDENT DIOXYGENASE ALKB HOMOLOG 3"/>
    <property type="match status" value="1"/>
</dbReference>
<evidence type="ECO:0000313" key="2">
    <source>
        <dbReference type="EMBL" id="EJU01474.1"/>
    </source>
</evidence>
<dbReference type="RefSeq" id="XP_040628371.1">
    <property type="nucleotide sequence ID" value="XM_040772875.1"/>
</dbReference>
<dbReference type="OrthoDB" id="545910at2759"/>
<dbReference type="InterPro" id="IPR032854">
    <property type="entry name" value="ALKBH3"/>
</dbReference>
<dbReference type="GO" id="GO:0051213">
    <property type="term" value="F:dioxygenase activity"/>
    <property type="evidence" value="ECO:0007669"/>
    <property type="project" value="InterPro"/>
</dbReference>
<organism evidence="2 3">
    <name type="scientific">Dacryopinax primogenitus (strain DJM 731)</name>
    <name type="common">Brown rot fungus</name>
    <dbReference type="NCBI Taxonomy" id="1858805"/>
    <lineage>
        <taxon>Eukaryota</taxon>
        <taxon>Fungi</taxon>
        <taxon>Dikarya</taxon>
        <taxon>Basidiomycota</taxon>
        <taxon>Agaricomycotina</taxon>
        <taxon>Dacrymycetes</taxon>
        <taxon>Dacrymycetales</taxon>
        <taxon>Dacrymycetaceae</taxon>
        <taxon>Dacryopinax</taxon>
    </lineage>
</organism>